<keyword evidence="3" id="KW-1185">Reference proteome</keyword>
<organism evidence="2 3">
    <name type="scientific">Micromonospora deserti</name>
    <dbReference type="NCBI Taxonomy" id="2070366"/>
    <lineage>
        <taxon>Bacteria</taxon>
        <taxon>Bacillati</taxon>
        <taxon>Actinomycetota</taxon>
        <taxon>Actinomycetes</taxon>
        <taxon>Micromonosporales</taxon>
        <taxon>Micromonosporaceae</taxon>
        <taxon>Micromonospora</taxon>
    </lineage>
</organism>
<name>A0A2W2D0P3_9ACTN</name>
<evidence type="ECO:0000313" key="2">
    <source>
        <dbReference type="EMBL" id="PZF90836.1"/>
    </source>
</evidence>
<dbReference type="Proteomes" id="UP000248749">
    <property type="component" value="Unassembled WGS sequence"/>
</dbReference>
<accession>A0A2W2D0P3</accession>
<protein>
    <submittedName>
        <fullName evidence="2">Uncharacterized protein</fullName>
    </submittedName>
</protein>
<evidence type="ECO:0000313" key="3">
    <source>
        <dbReference type="Proteomes" id="UP000248749"/>
    </source>
</evidence>
<proteinExistence type="predicted"/>
<sequence length="59" mass="6350">MTGHRQVVARLTDGPPLRAGGSGVSGRWRCWPGELDVALPSRLIGAADRPGALVRHERH</sequence>
<reference evidence="2 3" key="1">
    <citation type="submission" date="2018-01" db="EMBL/GenBank/DDBJ databases">
        <title>Draft genome sequence of Salinispora sp. 13K206.</title>
        <authorList>
            <person name="Sahin N."/>
            <person name="Saygin H."/>
            <person name="Ay H."/>
        </authorList>
    </citation>
    <scope>NUCLEOTIDE SEQUENCE [LARGE SCALE GENOMIC DNA]</scope>
    <source>
        <strain evidence="2 3">13K206</strain>
    </source>
</reference>
<comment type="caution">
    <text evidence="2">The sequence shown here is derived from an EMBL/GenBank/DDBJ whole genome shotgun (WGS) entry which is preliminary data.</text>
</comment>
<evidence type="ECO:0000256" key="1">
    <source>
        <dbReference type="SAM" id="MobiDB-lite"/>
    </source>
</evidence>
<dbReference type="AlphaFoldDB" id="A0A2W2D0P3"/>
<dbReference type="EMBL" id="POUB01000220">
    <property type="protein sequence ID" value="PZF90836.1"/>
    <property type="molecule type" value="Genomic_DNA"/>
</dbReference>
<feature type="region of interest" description="Disordered" evidence="1">
    <location>
        <begin position="1"/>
        <end position="24"/>
    </location>
</feature>
<gene>
    <name evidence="2" type="ORF">C1I99_24015</name>
</gene>